<gene>
    <name evidence="5" type="ORF">I8J29_14595</name>
</gene>
<protein>
    <submittedName>
        <fullName evidence="5">AraC family transcriptional regulator</fullName>
    </submittedName>
</protein>
<name>A0ABS3WB03_9BACL</name>
<comment type="caution">
    <text evidence="5">The sequence shown here is derived from an EMBL/GenBank/DDBJ whole genome shotgun (WGS) entry which is preliminary data.</text>
</comment>
<dbReference type="Pfam" id="PF12833">
    <property type="entry name" value="HTH_18"/>
    <property type="match status" value="1"/>
</dbReference>
<proteinExistence type="predicted"/>
<dbReference type="InterPro" id="IPR037923">
    <property type="entry name" value="HTH-like"/>
</dbReference>
<dbReference type="InterPro" id="IPR013096">
    <property type="entry name" value="Cupin_2"/>
</dbReference>
<feature type="domain" description="HTH araC/xylS-type" evidence="4">
    <location>
        <begin position="192"/>
        <end position="290"/>
    </location>
</feature>
<evidence type="ECO:0000256" key="2">
    <source>
        <dbReference type="ARBA" id="ARBA00023125"/>
    </source>
</evidence>
<dbReference type="InterPro" id="IPR014710">
    <property type="entry name" value="RmlC-like_jellyroll"/>
</dbReference>
<dbReference type="SMART" id="SM00342">
    <property type="entry name" value="HTH_ARAC"/>
    <property type="match status" value="1"/>
</dbReference>
<dbReference type="SUPFAM" id="SSF51215">
    <property type="entry name" value="Regulatory protein AraC"/>
    <property type="match status" value="1"/>
</dbReference>
<evidence type="ECO:0000256" key="3">
    <source>
        <dbReference type="ARBA" id="ARBA00023163"/>
    </source>
</evidence>
<keyword evidence="6" id="KW-1185">Reference proteome</keyword>
<evidence type="ECO:0000313" key="5">
    <source>
        <dbReference type="EMBL" id="MBO7745438.1"/>
    </source>
</evidence>
<dbReference type="Proteomes" id="UP000670947">
    <property type="component" value="Unassembled WGS sequence"/>
</dbReference>
<evidence type="ECO:0000313" key="6">
    <source>
        <dbReference type="Proteomes" id="UP000670947"/>
    </source>
</evidence>
<reference evidence="5 6" key="1">
    <citation type="submission" date="2021-03" db="EMBL/GenBank/DDBJ databases">
        <title>Paenibacillus artemisicola MWE-103 whole genome sequence.</title>
        <authorList>
            <person name="Ham Y.J."/>
        </authorList>
    </citation>
    <scope>NUCLEOTIDE SEQUENCE [LARGE SCALE GENOMIC DNA]</scope>
    <source>
        <strain evidence="5 6">MWE-103</strain>
    </source>
</reference>
<evidence type="ECO:0000256" key="1">
    <source>
        <dbReference type="ARBA" id="ARBA00023015"/>
    </source>
</evidence>
<keyword evidence="3" id="KW-0804">Transcription</keyword>
<dbReference type="Pfam" id="PF07883">
    <property type="entry name" value="Cupin_2"/>
    <property type="match status" value="1"/>
</dbReference>
<evidence type="ECO:0000259" key="4">
    <source>
        <dbReference type="PROSITE" id="PS01124"/>
    </source>
</evidence>
<dbReference type="PANTHER" id="PTHR43280">
    <property type="entry name" value="ARAC-FAMILY TRANSCRIPTIONAL REGULATOR"/>
    <property type="match status" value="1"/>
</dbReference>
<accession>A0ABS3WB03</accession>
<dbReference type="EMBL" id="JAGGDJ010000009">
    <property type="protein sequence ID" value="MBO7745438.1"/>
    <property type="molecule type" value="Genomic_DNA"/>
</dbReference>
<dbReference type="InterPro" id="IPR009057">
    <property type="entry name" value="Homeodomain-like_sf"/>
</dbReference>
<dbReference type="PROSITE" id="PS01124">
    <property type="entry name" value="HTH_ARAC_FAMILY_2"/>
    <property type="match status" value="1"/>
</dbReference>
<dbReference type="Gene3D" id="2.60.120.10">
    <property type="entry name" value="Jelly Rolls"/>
    <property type="match status" value="1"/>
</dbReference>
<keyword evidence="2" id="KW-0238">DNA-binding</keyword>
<organism evidence="5 6">
    <name type="scientific">Paenibacillus artemisiicola</name>
    <dbReference type="NCBI Taxonomy" id="1172618"/>
    <lineage>
        <taxon>Bacteria</taxon>
        <taxon>Bacillati</taxon>
        <taxon>Bacillota</taxon>
        <taxon>Bacilli</taxon>
        <taxon>Bacillales</taxon>
        <taxon>Paenibacillaceae</taxon>
        <taxon>Paenibacillus</taxon>
    </lineage>
</organism>
<dbReference type="Gene3D" id="1.10.10.60">
    <property type="entry name" value="Homeodomain-like"/>
    <property type="match status" value="2"/>
</dbReference>
<dbReference type="InterPro" id="IPR018060">
    <property type="entry name" value="HTH_AraC"/>
</dbReference>
<dbReference type="RefSeq" id="WP_208848300.1">
    <property type="nucleotide sequence ID" value="NZ_JAGGDJ010000009.1"/>
</dbReference>
<dbReference type="SUPFAM" id="SSF46689">
    <property type="entry name" value="Homeodomain-like"/>
    <property type="match status" value="2"/>
</dbReference>
<keyword evidence="1" id="KW-0805">Transcription regulation</keyword>
<dbReference type="PANTHER" id="PTHR43280:SF28">
    <property type="entry name" value="HTH-TYPE TRANSCRIPTIONAL ACTIVATOR RHAS"/>
    <property type="match status" value="1"/>
</dbReference>
<sequence>MPGNPAYEEALLALQRLMMKPIRIGGLTLVLLDALSAEHDENWSHPPHRHPWYEFNYVSEGGLYTTSAGEEFRIEAGQSYLIPPGVVHGHRHRSCESDDGFCLRWQFAHERGEAADGTAEEAELVRCFSAVRPYALKAETASPLLALRPETSLLSLQTAFAQWIAGLYEAWRAGAVPSAAPASPDHADTLVRQTMLFLNAYYANELRVQDIANALHVSYRTLARLFRKATGLTVVEKLNDIRIQQAKKLLIETDMPMRQIALAVGMKNEFYFSRLFRAVAMTTPSEFRAHRSEARRLPVLGPEEESKDFLPVAKQER</sequence>